<name>A0A3B0SYK3_9ZZZZ</name>
<accession>A0A3B0SYK3</accession>
<reference evidence="2" key="1">
    <citation type="submission" date="2018-06" db="EMBL/GenBank/DDBJ databases">
        <authorList>
            <person name="Zhirakovskaya E."/>
        </authorList>
    </citation>
    <scope>NUCLEOTIDE SEQUENCE</scope>
</reference>
<evidence type="ECO:0000313" key="2">
    <source>
        <dbReference type="EMBL" id="VAW07292.1"/>
    </source>
</evidence>
<dbReference type="InterPro" id="IPR001119">
    <property type="entry name" value="SLH_dom"/>
</dbReference>
<feature type="domain" description="SLH" evidence="1">
    <location>
        <begin position="173"/>
        <end position="229"/>
    </location>
</feature>
<evidence type="ECO:0000259" key="1">
    <source>
        <dbReference type="PROSITE" id="PS51272"/>
    </source>
</evidence>
<proteinExistence type="predicted"/>
<feature type="non-terminal residue" evidence="2">
    <location>
        <position position="1"/>
    </location>
</feature>
<sequence>SIKRFGAEVASGTSASIDFTPTLGGVHTLTVTATDDVGSDVATTDFTVLGDIGGSGFVNNILWLAEAGITKGCNPPTNDEFCPDDPVTRGQMAAFLVRFLGLTDDGGGNSFIDDDASMFEADIAKLAAAGITKGCNPPTNDRFCPDDPVTRGQMAAFLVRALVLTDDGGGNSFIDDDGSMFEADIAKLAAAGVTKGCNPPTNDRFCPDDSVTRGQMAAFLNRASDIATS</sequence>
<feature type="domain" description="SLH" evidence="1">
    <location>
        <begin position="106"/>
        <end position="172"/>
    </location>
</feature>
<dbReference type="AlphaFoldDB" id="A0A3B0SYK3"/>
<organism evidence="2">
    <name type="scientific">hydrothermal vent metagenome</name>
    <dbReference type="NCBI Taxonomy" id="652676"/>
    <lineage>
        <taxon>unclassified sequences</taxon>
        <taxon>metagenomes</taxon>
        <taxon>ecological metagenomes</taxon>
    </lineage>
</organism>
<dbReference type="Pfam" id="PF00395">
    <property type="entry name" value="SLH"/>
    <property type="match status" value="3"/>
</dbReference>
<gene>
    <name evidence="2" type="ORF">MNBD_ACTINO02-1556</name>
</gene>
<dbReference type="PROSITE" id="PS51272">
    <property type="entry name" value="SLH"/>
    <property type="match status" value="3"/>
</dbReference>
<dbReference type="EMBL" id="UOEK01000394">
    <property type="protein sequence ID" value="VAW07292.1"/>
    <property type="molecule type" value="Genomic_DNA"/>
</dbReference>
<feature type="domain" description="SLH" evidence="1">
    <location>
        <begin position="44"/>
        <end position="105"/>
    </location>
</feature>
<protein>
    <submittedName>
        <fullName evidence="2">T1SS secreted agglutinin RTX</fullName>
    </submittedName>
</protein>